<protein>
    <submittedName>
        <fullName evidence="1">Uncharacterized protein</fullName>
    </submittedName>
</protein>
<evidence type="ECO:0000313" key="1">
    <source>
        <dbReference type="EMBL" id="WBL36005.1"/>
    </source>
</evidence>
<proteinExistence type="predicted"/>
<keyword evidence="2" id="KW-1185">Reference proteome</keyword>
<sequence>MNLLSAIAPKSVPADPVEGIAGRVAFTAAVKAVKASAEMQAELVRLLDPNVGKHLDRSA</sequence>
<dbReference type="Proteomes" id="UP001212803">
    <property type="component" value="Chromosome"/>
</dbReference>
<organism evidence="1 2">
    <name type="scientific">Tepidiforma flava</name>
    <dbReference type="NCBI Taxonomy" id="3004094"/>
    <lineage>
        <taxon>Bacteria</taxon>
        <taxon>Bacillati</taxon>
        <taxon>Chloroflexota</taxon>
        <taxon>Tepidiformia</taxon>
        <taxon>Tepidiformales</taxon>
        <taxon>Tepidiformaceae</taxon>
        <taxon>Tepidiforma</taxon>
    </lineage>
</organism>
<reference evidence="1 2" key="1">
    <citation type="journal article" date="2023" name="ISME J.">
        <title>Thermophilic Dehalococcoidia with unusual traits shed light on an unexpected past.</title>
        <authorList>
            <person name="Palmer M."/>
            <person name="Covington J.K."/>
            <person name="Zhou E.M."/>
            <person name="Thomas S.C."/>
            <person name="Habib N."/>
            <person name="Seymour C.O."/>
            <person name="Lai D."/>
            <person name="Johnston J."/>
            <person name="Hashimi A."/>
            <person name="Jiao J.Y."/>
            <person name="Muok A.R."/>
            <person name="Liu L."/>
            <person name="Xian W.D."/>
            <person name="Zhi X.Y."/>
            <person name="Li M.M."/>
            <person name="Silva L.P."/>
            <person name="Bowen B.P."/>
            <person name="Louie K."/>
            <person name="Briegel A."/>
            <person name="Pett-Ridge J."/>
            <person name="Weber P.K."/>
            <person name="Tocheva E.I."/>
            <person name="Woyke T."/>
            <person name="Northen T.R."/>
            <person name="Mayali X."/>
            <person name="Li W.J."/>
            <person name="Hedlund B.P."/>
        </authorList>
    </citation>
    <scope>NUCLEOTIDE SEQUENCE [LARGE SCALE GENOMIC DNA]</scope>
    <source>
        <strain evidence="1 2">YIM 72310</strain>
    </source>
</reference>
<accession>A0ABY7M640</accession>
<dbReference type="RefSeq" id="WP_270056530.1">
    <property type="nucleotide sequence ID" value="NZ_CP115149.1"/>
</dbReference>
<dbReference type="EMBL" id="CP115149">
    <property type="protein sequence ID" value="WBL36005.1"/>
    <property type="molecule type" value="Genomic_DNA"/>
</dbReference>
<name>A0ABY7M640_9CHLR</name>
<evidence type="ECO:0000313" key="2">
    <source>
        <dbReference type="Proteomes" id="UP001212803"/>
    </source>
</evidence>
<gene>
    <name evidence="1" type="ORF">O0235_14745</name>
</gene>